<name>A0AAE1GVS4_9NEOP</name>
<dbReference type="InterPro" id="IPR003172">
    <property type="entry name" value="ML_dom"/>
</dbReference>
<dbReference type="GO" id="GO:0071014">
    <property type="term" value="C:post-mRNA release spliceosomal complex"/>
    <property type="evidence" value="ECO:0007669"/>
    <property type="project" value="TreeGrafter"/>
</dbReference>
<dbReference type="Proteomes" id="UP001219518">
    <property type="component" value="Unassembled WGS sequence"/>
</dbReference>
<keyword evidence="4" id="KW-0964">Secreted</keyword>
<dbReference type="PROSITE" id="PS51257">
    <property type="entry name" value="PROKAR_LIPOPROTEIN"/>
    <property type="match status" value="1"/>
</dbReference>
<gene>
    <name evidence="8" type="ORF">KUF71_019896</name>
</gene>
<sequence>MALKWRNILAVTLAALVLAAMACAEVVEFRSCDENLDEDADIPPRNCSINALRVTPCPEAAEGKPCKVKRGNSVELSVDFTPVYPVTEFSGRAYWTNQLVDLPLLGMDTNACNYTACPLQPNKMQTYTYSLEISNFFPVRAYDVKWKLWSENAECCFITGIKLTSNMDVNRSDSKSTKKKSKKEKLKKNKKEKKHKKQKKKIRESSSSSSSDSEGSGNEWVEKDSIPKPQSAQTGKQSSPSTSVSSGTQRDEWMSAPSLFACYTRDQLRAAKEPNEKQKKEEEKKFMLDRPGQTDRELNPYWKLNGTGLPSEKPVDPGSLTLNANTVGDQGVSWLRRALKRAQEQAEESGRSLEEIATERWGSLEKLEELLSEAEGRRVSLRQKKFDYHGRRDYSHNKGKSDHCMGSKRDSEQSEERTRGSREERVRREERSRDKKYNQEKMEDEGDHSKMKGFLRPGREHSPSSSNSKSGTFSLNRSSHKSFYDDAESKNRFRSSGERSRVSFRRPLDNDSESSDYKYSQRQSSSTSKSWRKKEATSSSGSQDGDQNSCLTEASTSKIRDTKENRGERAPSPPSSSDSEETSPPVPTENQPEILSDKQMNELAAKLVKAEILGNEELVAQLKKKLASARENRAANPGAVTSLKTSNKTEAEFVILSRTDSKGFSRPLHTNSGAHPEPVGGRRKKQKAETHGADGQRVRYFPDDDKYSLQEMFQKEKLTTVQDQNEMFSNLAGKDKRQEHDLDMDDIFSEKARQKESDGKMEARERGRAIQEHKRKERMLDGCKWCFDGKELKRHLIVAVGAKSFICLPPFQSLTEGHCLIIPLHHTICATQLDEDVWEEMQDFRKALVRMFAAEDEDCVLFESAMYLNKFPHMVMHCVPLPREVGDMAPIYFKKAILESETEWSTNKKLVDISKKDVRHSIPKGLPYFAVDFGNEGGFAHVIEDEKDFPYNFAQEIIGGMLDLDHSVWRKPKLENFDKQRQKVLDFHKKWKEYDFTKKANPSKKVKIETSDESP</sequence>
<dbReference type="FunFam" id="2.60.40.770:FF:000001">
    <property type="entry name" value="NPC intracellular cholesterol transporter 2"/>
    <property type="match status" value="1"/>
</dbReference>
<comment type="caution">
    <text evidence="8">The sequence shown here is derived from an EMBL/GenBank/DDBJ whole genome shotgun (WGS) entry which is preliminary data.</text>
</comment>
<comment type="subcellular location">
    <subcellularLocation>
        <location evidence="1">Secreted</location>
    </subcellularLocation>
</comment>
<dbReference type="SUPFAM" id="SSF54197">
    <property type="entry name" value="HIT-like"/>
    <property type="match status" value="1"/>
</dbReference>
<reference evidence="8" key="1">
    <citation type="submission" date="2021-07" db="EMBL/GenBank/DDBJ databases">
        <authorList>
            <person name="Catto M.A."/>
            <person name="Jacobson A."/>
            <person name="Kennedy G."/>
            <person name="Labadie P."/>
            <person name="Hunt B.G."/>
            <person name="Srinivasan R."/>
        </authorList>
    </citation>
    <scope>NUCLEOTIDE SEQUENCE</scope>
    <source>
        <strain evidence="8">PL_HMW_Pooled</strain>
        <tissue evidence="8">Head</tissue>
    </source>
</reference>
<dbReference type="GO" id="GO:0000398">
    <property type="term" value="P:mRNA splicing, via spliceosome"/>
    <property type="evidence" value="ECO:0007669"/>
    <property type="project" value="TreeGrafter"/>
</dbReference>
<comment type="similarity">
    <text evidence="2">Belongs to the NPC2 family.</text>
</comment>
<dbReference type="InterPro" id="IPR006767">
    <property type="entry name" value="Cwf19-like_C_dom-2"/>
</dbReference>
<evidence type="ECO:0000256" key="4">
    <source>
        <dbReference type="ARBA" id="ARBA00022525"/>
    </source>
</evidence>
<evidence type="ECO:0000313" key="9">
    <source>
        <dbReference type="Proteomes" id="UP001219518"/>
    </source>
</evidence>
<feature type="compositionally biased region" description="Basic and acidic residues" evidence="5">
    <location>
        <begin position="266"/>
        <end position="298"/>
    </location>
</feature>
<feature type="compositionally biased region" description="Polar residues" evidence="5">
    <location>
        <begin position="548"/>
        <end position="557"/>
    </location>
</feature>
<dbReference type="SUPFAM" id="SSF81296">
    <property type="entry name" value="E set domains"/>
    <property type="match status" value="1"/>
</dbReference>
<dbReference type="InterPro" id="IPR014756">
    <property type="entry name" value="Ig_E-set"/>
</dbReference>
<dbReference type="EMBL" id="JAHWGI010000134">
    <property type="protein sequence ID" value="KAK3909887.1"/>
    <property type="molecule type" value="Genomic_DNA"/>
</dbReference>
<dbReference type="Pfam" id="PF04677">
    <property type="entry name" value="CwfJ_C_1"/>
    <property type="match status" value="1"/>
</dbReference>
<accession>A0AAE1GVS4</accession>
<dbReference type="GO" id="GO:0005576">
    <property type="term" value="C:extracellular region"/>
    <property type="evidence" value="ECO:0007669"/>
    <property type="project" value="UniProtKB-SubCell"/>
</dbReference>
<dbReference type="PANTHER" id="PTHR12072:SF5">
    <property type="entry name" value="CWF19-LIKE PROTEIN 2"/>
    <property type="match status" value="1"/>
</dbReference>
<dbReference type="AlphaFoldDB" id="A0AAE1GVS4"/>
<feature type="compositionally biased region" description="Basic and acidic residues" evidence="5">
    <location>
        <begin position="687"/>
        <end position="700"/>
    </location>
</feature>
<dbReference type="Gene3D" id="3.30.428.10">
    <property type="entry name" value="HIT-like"/>
    <property type="match status" value="1"/>
</dbReference>
<evidence type="ECO:0000256" key="3">
    <source>
        <dbReference type="ARBA" id="ARBA00006795"/>
    </source>
</evidence>
<protein>
    <submittedName>
        <fullName evidence="8">CWF19-like protein 2</fullName>
    </submittedName>
</protein>
<keyword evidence="9" id="KW-1185">Reference proteome</keyword>
<evidence type="ECO:0000256" key="2">
    <source>
        <dbReference type="ARBA" id="ARBA00006370"/>
    </source>
</evidence>
<feature type="region of interest" description="Disordered" evidence="5">
    <location>
        <begin position="168"/>
        <end position="317"/>
    </location>
</feature>
<organism evidence="8 9">
    <name type="scientific">Frankliniella fusca</name>
    <dbReference type="NCBI Taxonomy" id="407009"/>
    <lineage>
        <taxon>Eukaryota</taxon>
        <taxon>Metazoa</taxon>
        <taxon>Ecdysozoa</taxon>
        <taxon>Arthropoda</taxon>
        <taxon>Hexapoda</taxon>
        <taxon>Insecta</taxon>
        <taxon>Pterygota</taxon>
        <taxon>Neoptera</taxon>
        <taxon>Paraneoptera</taxon>
        <taxon>Thysanoptera</taxon>
        <taxon>Terebrantia</taxon>
        <taxon>Thripoidea</taxon>
        <taxon>Thripidae</taxon>
        <taxon>Frankliniella</taxon>
    </lineage>
</organism>
<feature type="domain" description="MD-2-related lipid-recognition" evidence="7">
    <location>
        <begin position="29"/>
        <end position="161"/>
    </location>
</feature>
<dbReference type="InterPro" id="IPR040194">
    <property type="entry name" value="Cwf19-like"/>
</dbReference>
<dbReference type="Gene3D" id="2.60.40.770">
    <property type="match status" value="1"/>
</dbReference>
<evidence type="ECO:0000256" key="1">
    <source>
        <dbReference type="ARBA" id="ARBA00004613"/>
    </source>
</evidence>
<proteinExistence type="inferred from homology"/>
<feature type="compositionally biased region" description="Low complexity" evidence="5">
    <location>
        <begin position="538"/>
        <end position="547"/>
    </location>
</feature>
<dbReference type="PANTHER" id="PTHR12072">
    <property type="entry name" value="CWF19, CELL CYCLE CONTROL PROTEIN"/>
    <property type="match status" value="1"/>
</dbReference>
<dbReference type="SMART" id="SM00737">
    <property type="entry name" value="ML"/>
    <property type="match status" value="1"/>
</dbReference>
<feature type="compositionally biased region" description="Polar residues" evidence="5">
    <location>
        <begin position="463"/>
        <end position="477"/>
    </location>
</feature>
<dbReference type="InterPro" id="IPR006768">
    <property type="entry name" value="Cwf19-like_C_dom-1"/>
</dbReference>
<feature type="signal peptide" evidence="6">
    <location>
        <begin position="1"/>
        <end position="24"/>
    </location>
</feature>
<reference evidence="8" key="2">
    <citation type="journal article" date="2023" name="BMC Genomics">
        <title>Pest status, molecular evolution, and epigenetic factors derived from the genome assembly of Frankliniella fusca, a thysanopteran phytovirus vector.</title>
        <authorList>
            <person name="Catto M.A."/>
            <person name="Labadie P.E."/>
            <person name="Jacobson A.L."/>
            <person name="Kennedy G.G."/>
            <person name="Srinivasan R."/>
            <person name="Hunt B.G."/>
        </authorList>
    </citation>
    <scope>NUCLEOTIDE SEQUENCE</scope>
    <source>
        <strain evidence="8">PL_HMW_Pooled</strain>
    </source>
</reference>
<feature type="region of interest" description="Disordered" evidence="5">
    <location>
        <begin position="662"/>
        <end position="700"/>
    </location>
</feature>
<keyword evidence="6" id="KW-0732">Signal</keyword>
<feature type="compositionally biased region" description="Polar residues" evidence="5">
    <location>
        <begin position="228"/>
        <end position="237"/>
    </location>
</feature>
<dbReference type="Pfam" id="PF04676">
    <property type="entry name" value="CwfJ_C_2"/>
    <property type="match status" value="1"/>
</dbReference>
<feature type="compositionally biased region" description="Basic and acidic residues" evidence="5">
    <location>
        <begin position="482"/>
        <end position="509"/>
    </location>
</feature>
<dbReference type="InterPro" id="IPR036265">
    <property type="entry name" value="HIT-like_sf"/>
</dbReference>
<feature type="compositionally biased region" description="Basic and acidic residues" evidence="5">
    <location>
        <begin position="376"/>
        <end position="441"/>
    </location>
</feature>
<evidence type="ECO:0000256" key="5">
    <source>
        <dbReference type="SAM" id="MobiDB-lite"/>
    </source>
</evidence>
<feature type="compositionally biased region" description="Low complexity" evidence="5">
    <location>
        <begin position="517"/>
        <end position="529"/>
    </location>
</feature>
<feature type="compositionally biased region" description="Basic residues" evidence="5">
    <location>
        <begin position="177"/>
        <end position="202"/>
    </location>
</feature>
<feature type="chain" id="PRO_5042223907" evidence="6">
    <location>
        <begin position="25"/>
        <end position="1015"/>
    </location>
</feature>
<feature type="region of interest" description="Disordered" evidence="5">
    <location>
        <begin position="752"/>
        <end position="773"/>
    </location>
</feature>
<evidence type="ECO:0000259" key="7">
    <source>
        <dbReference type="SMART" id="SM00737"/>
    </source>
</evidence>
<feature type="compositionally biased region" description="Low complexity" evidence="5">
    <location>
        <begin position="205"/>
        <end position="216"/>
    </location>
</feature>
<feature type="region of interest" description="Disordered" evidence="5">
    <location>
        <begin position="376"/>
        <end position="599"/>
    </location>
</feature>
<evidence type="ECO:0000313" key="8">
    <source>
        <dbReference type="EMBL" id="KAK3909887.1"/>
    </source>
</evidence>
<comment type="similarity">
    <text evidence="3">Belongs to the CWF19 family.</text>
</comment>
<dbReference type="Pfam" id="PF02221">
    <property type="entry name" value="E1_DerP2_DerF2"/>
    <property type="match status" value="1"/>
</dbReference>
<evidence type="ECO:0000256" key="6">
    <source>
        <dbReference type="SAM" id="SignalP"/>
    </source>
</evidence>
<feature type="compositionally biased region" description="Basic and acidic residues" evidence="5">
    <location>
        <begin position="558"/>
        <end position="569"/>
    </location>
</feature>